<accession>A0AAD0M7I6</accession>
<keyword evidence="1" id="KW-0614">Plasmid</keyword>
<sequence length="460" mass="51646">MQLHALDPLLLSPEISDEQRKMLLFHEFGHLAYECNDLYAVIKNSMDRESAPATLERFKSASDLAHQLILMSKRLFGTVESMNDFLKNFSLRQTPSNSDSAERAHYLTVAGAALMHDLPGYDTTAEWLRQWFNVDEHASTKNRLIDLRYEIGAIKNRFDLAQKNLYQQPEFYVDSGFRNLYLHRFLFQEVVAKQIHSILKDVSHDKLAAKTWGDRIDAVDVGVEPKSSLKFAMIEALIKMPIDGMSHFRTLMMGQSQANGEECSARLSSLLTKAIHYELDDQVILDDARAISQNTEYVKEILVEDVNDILRFEATNNGADDDEPENFDRGPKAITQISKVFKALGLSDEQLTFLALINVSGLKRGKISDLQKLPVSEQFQSIMPGIHYTSGELILSTNTLKYAFLAAITKTLSESVVAKAASGSDYVKATCYAMTGNAVFLRGLKDNKLRDSTLGKDLGL</sequence>
<reference evidence="1 2" key="1">
    <citation type="journal article" date="2011" name="PLoS Pathog.">
        <title>Dynamic evolution of pathogenicity revealed by sequencing and comparative genomics of 19 Pseudomonas syringae isolates.</title>
        <authorList>
            <person name="Baltrus D.A."/>
            <person name="Nishimura M.T."/>
            <person name="Romanchuk A."/>
            <person name="Chang J.H."/>
            <person name="Mukhtar M.S."/>
            <person name="Cherkis K."/>
            <person name="Roach J."/>
            <person name="Grant S.R."/>
            <person name="Jones C.D."/>
            <person name="Dangl J.L."/>
        </authorList>
    </citation>
    <scope>NUCLEOTIDE SEQUENCE [LARGE SCALE GENOMIC DNA]</scope>
    <source>
        <strain evidence="1 2">M301315</strain>
    </source>
</reference>
<protein>
    <submittedName>
        <fullName evidence="1">Uncharacterized protein</fullName>
    </submittedName>
</protein>
<gene>
    <name evidence="1" type="ORF">PLA107_030965</name>
</gene>
<evidence type="ECO:0000313" key="1">
    <source>
        <dbReference type="EMBL" id="AXH59648.1"/>
    </source>
</evidence>
<proteinExistence type="predicted"/>
<organism evidence="1 2">
    <name type="scientific">Pseudomonas amygdali pv. lachrymans str. M301315</name>
    <dbReference type="NCBI Taxonomy" id="629260"/>
    <lineage>
        <taxon>Bacteria</taxon>
        <taxon>Pseudomonadati</taxon>
        <taxon>Pseudomonadota</taxon>
        <taxon>Gammaproteobacteria</taxon>
        <taxon>Pseudomonadales</taxon>
        <taxon>Pseudomonadaceae</taxon>
        <taxon>Pseudomonas</taxon>
        <taxon>Pseudomonas amygdali</taxon>
    </lineage>
</organism>
<name>A0AAD0M7I6_PSEAV</name>
<dbReference type="EMBL" id="CP031226">
    <property type="protein sequence ID" value="AXH59648.1"/>
    <property type="molecule type" value="Genomic_DNA"/>
</dbReference>
<dbReference type="RefSeq" id="WP_054068207.1">
    <property type="nucleotide sequence ID" value="NZ_CP031226.1"/>
</dbReference>
<dbReference type="Proteomes" id="UP000006426">
    <property type="component" value="Plasmid pmppla107"/>
</dbReference>
<evidence type="ECO:0000313" key="2">
    <source>
        <dbReference type="Proteomes" id="UP000006426"/>
    </source>
</evidence>
<dbReference type="AlphaFoldDB" id="A0AAD0M7I6"/>
<geneLocation type="plasmid" evidence="2">
    <name>pmppla107</name>
</geneLocation>